<keyword evidence="2" id="KW-0560">Oxidoreductase</keyword>
<accession>A0A8H5FJP3</accession>
<name>A0A8H5FJP3_9AGAR</name>
<evidence type="ECO:0000313" key="4">
    <source>
        <dbReference type="EMBL" id="KAF5339281.1"/>
    </source>
</evidence>
<dbReference type="AlphaFoldDB" id="A0A8H5FJP3"/>
<dbReference type="EMBL" id="JAACJM010000186">
    <property type="protein sequence ID" value="KAF5339281.1"/>
    <property type="molecule type" value="Genomic_DNA"/>
</dbReference>
<evidence type="ECO:0000313" key="5">
    <source>
        <dbReference type="Proteomes" id="UP000559256"/>
    </source>
</evidence>
<feature type="domain" description="FAD-dependent oxidoreductase 2 FAD-binding" evidence="3">
    <location>
        <begin position="116"/>
        <end position="152"/>
    </location>
</feature>
<keyword evidence="5" id="KW-1185">Reference proteome</keyword>
<dbReference type="Pfam" id="PF00890">
    <property type="entry name" value="FAD_binding_2"/>
    <property type="match status" value="1"/>
</dbReference>
<organism evidence="4 5">
    <name type="scientific">Tetrapyrgos nigripes</name>
    <dbReference type="NCBI Taxonomy" id="182062"/>
    <lineage>
        <taxon>Eukaryota</taxon>
        <taxon>Fungi</taxon>
        <taxon>Dikarya</taxon>
        <taxon>Basidiomycota</taxon>
        <taxon>Agaricomycotina</taxon>
        <taxon>Agaricomycetes</taxon>
        <taxon>Agaricomycetidae</taxon>
        <taxon>Agaricales</taxon>
        <taxon>Marasmiineae</taxon>
        <taxon>Marasmiaceae</taxon>
        <taxon>Tetrapyrgos</taxon>
    </lineage>
</organism>
<gene>
    <name evidence="4" type="ORF">D9758_013339</name>
</gene>
<keyword evidence="1" id="KW-0285">Flavoprotein</keyword>
<evidence type="ECO:0000256" key="2">
    <source>
        <dbReference type="ARBA" id="ARBA00023002"/>
    </source>
</evidence>
<dbReference type="Gene3D" id="3.50.50.60">
    <property type="entry name" value="FAD/NAD(P)-binding domain"/>
    <property type="match status" value="1"/>
</dbReference>
<dbReference type="GO" id="GO:0016491">
    <property type="term" value="F:oxidoreductase activity"/>
    <property type="evidence" value="ECO:0007669"/>
    <property type="project" value="UniProtKB-KW"/>
</dbReference>
<dbReference type="Gene3D" id="3.90.700.10">
    <property type="entry name" value="Succinate dehydrogenase/fumarate reductase flavoprotein, catalytic domain"/>
    <property type="match status" value="1"/>
</dbReference>
<reference evidence="4 5" key="1">
    <citation type="journal article" date="2020" name="ISME J.">
        <title>Uncovering the hidden diversity of litter-decomposition mechanisms in mushroom-forming fungi.</title>
        <authorList>
            <person name="Floudas D."/>
            <person name="Bentzer J."/>
            <person name="Ahren D."/>
            <person name="Johansson T."/>
            <person name="Persson P."/>
            <person name="Tunlid A."/>
        </authorList>
    </citation>
    <scope>NUCLEOTIDE SEQUENCE [LARGE SCALE GENOMIC DNA]</scope>
    <source>
        <strain evidence="4 5">CBS 291.85</strain>
    </source>
</reference>
<dbReference type="InterPro" id="IPR003953">
    <property type="entry name" value="FAD-dep_OxRdtase_2_FAD-bd"/>
</dbReference>
<dbReference type="OrthoDB" id="10252157at2759"/>
<dbReference type="InterPro" id="IPR027477">
    <property type="entry name" value="Succ_DH/fumarate_Rdtase_cat_sf"/>
</dbReference>
<evidence type="ECO:0000259" key="3">
    <source>
        <dbReference type="Pfam" id="PF00890"/>
    </source>
</evidence>
<comment type="caution">
    <text evidence="4">The sequence shown here is derived from an EMBL/GenBank/DDBJ whole genome shotgun (WGS) entry which is preliminary data.</text>
</comment>
<dbReference type="Proteomes" id="UP000559256">
    <property type="component" value="Unassembled WGS sequence"/>
</dbReference>
<proteinExistence type="predicted"/>
<protein>
    <recommendedName>
        <fullName evidence="3">FAD-dependent oxidoreductase 2 FAD-binding domain-containing protein</fullName>
    </recommendedName>
</protein>
<dbReference type="InterPro" id="IPR036188">
    <property type="entry name" value="FAD/NAD-bd_sf"/>
</dbReference>
<evidence type="ECO:0000256" key="1">
    <source>
        <dbReference type="ARBA" id="ARBA00022630"/>
    </source>
</evidence>
<sequence length="171" mass="18666">MRIVNDLCKQAGRQLGAGAKKVHGLENGVDWVWKILLTVSPASNRLRWRPSCPSTSHLDTQHSTCPTRTVARTLFENSSKKGTAPGCAISLHMKLGSRRVKQRIRLGRLRPRTSFVAEMTPVFHYTIGDITVDDGARVLDLNGQKITGLYAACQDVEVQSSINTVSAASGP</sequence>